<comment type="catalytic activity">
    <reaction evidence="10">
        <text>ITP + H2O = IDP + phosphate + H(+)</text>
        <dbReference type="Rhea" id="RHEA:28330"/>
        <dbReference type="ChEBI" id="CHEBI:15377"/>
        <dbReference type="ChEBI" id="CHEBI:15378"/>
        <dbReference type="ChEBI" id="CHEBI:43474"/>
        <dbReference type="ChEBI" id="CHEBI:58280"/>
        <dbReference type="ChEBI" id="CHEBI:61402"/>
        <dbReference type="EC" id="3.6.1.73"/>
    </reaction>
</comment>
<dbReference type="Pfam" id="PF01931">
    <property type="entry name" value="NTPase_I-T"/>
    <property type="match status" value="1"/>
</dbReference>
<dbReference type="InterPro" id="IPR026533">
    <property type="entry name" value="NTPase/PRRC1"/>
</dbReference>
<feature type="domain" description="Non-canonical purine NTP phosphatase/PRRC1" evidence="12">
    <location>
        <begin position="6"/>
        <end position="156"/>
    </location>
</feature>
<evidence type="ECO:0000256" key="9">
    <source>
        <dbReference type="ARBA" id="ARBA00038901"/>
    </source>
</evidence>
<evidence type="ECO:0000256" key="1">
    <source>
        <dbReference type="ARBA" id="ARBA00001936"/>
    </source>
</evidence>
<dbReference type="InterPro" id="IPR029001">
    <property type="entry name" value="ITPase-like_fam"/>
</dbReference>
<comment type="cofactor">
    <cofactor evidence="1">
        <name>Mn(2+)</name>
        <dbReference type="ChEBI" id="CHEBI:29035"/>
    </cofactor>
</comment>
<gene>
    <name evidence="13" type="ORF">DS745_19990</name>
</gene>
<dbReference type="Gene3D" id="3.90.950.10">
    <property type="match status" value="1"/>
</dbReference>
<evidence type="ECO:0000256" key="7">
    <source>
        <dbReference type="ARBA" id="ARBA00023080"/>
    </source>
</evidence>
<dbReference type="RefSeq" id="WP_129079953.1">
    <property type="nucleotide sequence ID" value="NZ_QOUX01000046.1"/>
</dbReference>
<dbReference type="GO" id="GO:0103023">
    <property type="term" value="F:ITPase activity"/>
    <property type="evidence" value="ECO:0007669"/>
    <property type="project" value="UniProtKB-EC"/>
</dbReference>
<keyword evidence="3" id="KW-0479">Metal-binding</keyword>
<dbReference type="EC" id="3.6.1.73" evidence="9"/>
<sequence length="172" mass="18324">MRVAIGSKNPTKVAAVEGVLGSSFEIVALDVPSEVSEQPFGDEETIRGAVNRAKACLKSVNVDFAIGLEGGVTETEYGLMVINWGALVDYKGNVFIASGARAVLPGEVSAEINHGKTLGQAMDVYTKRNGVSKKEGAMGIITNGRLNRDEMFAHVIKVLIGQYDFHNAVNVK</sequence>
<name>A0A4Q0VQW3_9BACI</name>
<evidence type="ECO:0000313" key="13">
    <source>
        <dbReference type="EMBL" id="RXI98599.1"/>
    </source>
</evidence>
<evidence type="ECO:0000256" key="2">
    <source>
        <dbReference type="ARBA" id="ARBA00001946"/>
    </source>
</evidence>
<comment type="catalytic activity">
    <reaction evidence="11">
        <text>XTP + H2O = XDP + phosphate + H(+)</text>
        <dbReference type="Rhea" id="RHEA:28406"/>
        <dbReference type="ChEBI" id="CHEBI:15377"/>
        <dbReference type="ChEBI" id="CHEBI:15378"/>
        <dbReference type="ChEBI" id="CHEBI:43474"/>
        <dbReference type="ChEBI" id="CHEBI:59884"/>
        <dbReference type="ChEBI" id="CHEBI:61314"/>
        <dbReference type="EC" id="3.6.1.73"/>
    </reaction>
</comment>
<evidence type="ECO:0000313" key="14">
    <source>
        <dbReference type="Proteomes" id="UP000290649"/>
    </source>
</evidence>
<organism evidence="13 14">
    <name type="scientific">Anaerobacillus alkaliphilus</name>
    <dbReference type="NCBI Taxonomy" id="1548597"/>
    <lineage>
        <taxon>Bacteria</taxon>
        <taxon>Bacillati</taxon>
        <taxon>Bacillota</taxon>
        <taxon>Bacilli</taxon>
        <taxon>Bacillales</taxon>
        <taxon>Bacillaceae</taxon>
        <taxon>Anaerobacillus</taxon>
    </lineage>
</organism>
<reference evidence="13 14" key="1">
    <citation type="journal article" date="2019" name="Int. J. Syst. Evol. Microbiol.">
        <title>Anaerobacillus alkaliphilus sp. nov., a novel alkaliphilic and moderately halophilic bacterium.</title>
        <authorList>
            <person name="Borsodi A.K."/>
            <person name="Aszalos J.M."/>
            <person name="Bihari P."/>
            <person name="Nagy I."/>
            <person name="Schumann P."/>
            <person name="Sproer C."/>
            <person name="Kovacs A.L."/>
            <person name="Boka K."/>
            <person name="Dobosy P."/>
            <person name="Ovari M."/>
            <person name="Szili-Kovacs T."/>
            <person name="Toth E."/>
        </authorList>
    </citation>
    <scope>NUCLEOTIDE SEQUENCE [LARGE SCALE GENOMIC DNA]</scope>
    <source>
        <strain evidence="13 14">B16-10</strain>
    </source>
</reference>
<dbReference type="SUPFAM" id="SSF52972">
    <property type="entry name" value="ITPase-like"/>
    <property type="match status" value="1"/>
</dbReference>
<dbReference type="PANTHER" id="PTHR34699">
    <property type="match status" value="1"/>
</dbReference>
<dbReference type="Proteomes" id="UP000290649">
    <property type="component" value="Unassembled WGS sequence"/>
</dbReference>
<evidence type="ECO:0000256" key="11">
    <source>
        <dbReference type="ARBA" id="ARBA00048781"/>
    </source>
</evidence>
<proteinExistence type="predicted"/>
<dbReference type="InterPro" id="IPR050299">
    <property type="entry name" value="YjjX_NTPase"/>
</dbReference>
<keyword evidence="6" id="KW-0460">Magnesium</keyword>
<keyword evidence="8" id="KW-0464">Manganese</keyword>
<evidence type="ECO:0000256" key="4">
    <source>
        <dbReference type="ARBA" id="ARBA00022741"/>
    </source>
</evidence>
<dbReference type="EMBL" id="QOUX01000046">
    <property type="protein sequence ID" value="RXI98599.1"/>
    <property type="molecule type" value="Genomic_DNA"/>
</dbReference>
<keyword evidence="14" id="KW-1185">Reference proteome</keyword>
<evidence type="ECO:0000256" key="10">
    <source>
        <dbReference type="ARBA" id="ARBA00048174"/>
    </source>
</evidence>
<accession>A0A4Q0VQW3</accession>
<dbReference type="PANTHER" id="PTHR34699:SF2">
    <property type="entry name" value="NON-CANONICAL PURINE NTP PHOSPHATASE_PRRC1 DOMAIN-CONTAINING PROTEIN"/>
    <property type="match status" value="1"/>
</dbReference>
<evidence type="ECO:0000256" key="5">
    <source>
        <dbReference type="ARBA" id="ARBA00022801"/>
    </source>
</evidence>
<dbReference type="GO" id="GO:0046872">
    <property type="term" value="F:metal ion binding"/>
    <property type="evidence" value="ECO:0007669"/>
    <property type="project" value="UniProtKB-KW"/>
</dbReference>
<keyword evidence="4" id="KW-0547">Nucleotide-binding</keyword>
<keyword evidence="5" id="KW-0378">Hydrolase</keyword>
<keyword evidence="7" id="KW-0546">Nucleotide metabolism</keyword>
<evidence type="ECO:0000259" key="12">
    <source>
        <dbReference type="Pfam" id="PF01931"/>
    </source>
</evidence>
<dbReference type="GO" id="GO:0000166">
    <property type="term" value="F:nucleotide binding"/>
    <property type="evidence" value="ECO:0007669"/>
    <property type="project" value="UniProtKB-KW"/>
</dbReference>
<dbReference type="OrthoDB" id="164951at2"/>
<evidence type="ECO:0000256" key="6">
    <source>
        <dbReference type="ARBA" id="ARBA00022842"/>
    </source>
</evidence>
<dbReference type="NCBIfam" id="NF002850">
    <property type="entry name" value="PRK03114.1"/>
    <property type="match status" value="1"/>
</dbReference>
<protein>
    <recommendedName>
        <fullName evidence="9">inosine/xanthosine triphosphatase</fullName>
        <ecNumber evidence="9">3.6.1.73</ecNumber>
    </recommendedName>
</protein>
<dbReference type="GO" id="GO:0009117">
    <property type="term" value="P:nucleotide metabolic process"/>
    <property type="evidence" value="ECO:0007669"/>
    <property type="project" value="UniProtKB-KW"/>
</dbReference>
<comment type="cofactor">
    <cofactor evidence="2">
        <name>Mg(2+)</name>
        <dbReference type="ChEBI" id="CHEBI:18420"/>
    </cofactor>
</comment>
<comment type="caution">
    <text evidence="13">The sequence shown here is derived from an EMBL/GenBank/DDBJ whole genome shotgun (WGS) entry which is preliminary data.</text>
</comment>
<dbReference type="AlphaFoldDB" id="A0A4Q0VQW3"/>
<evidence type="ECO:0000256" key="3">
    <source>
        <dbReference type="ARBA" id="ARBA00022723"/>
    </source>
</evidence>
<evidence type="ECO:0000256" key="8">
    <source>
        <dbReference type="ARBA" id="ARBA00023211"/>
    </source>
</evidence>